<dbReference type="Gene3D" id="2.30.29.30">
    <property type="entry name" value="Pleckstrin-homology domain (PH domain)/Phosphotyrosine-binding domain (PTB)"/>
    <property type="match status" value="1"/>
</dbReference>
<dbReference type="CDD" id="cd06756">
    <property type="entry name" value="PDZ_ARHGAP21_23-like"/>
    <property type="match status" value="1"/>
</dbReference>
<dbReference type="InterPro" id="IPR001605">
    <property type="entry name" value="PH_dom-spectrin-type"/>
</dbReference>
<feature type="compositionally biased region" description="Low complexity" evidence="2">
    <location>
        <begin position="1531"/>
        <end position="1542"/>
    </location>
</feature>
<feature type="compositionally biased region" description="Basic residues" evidence="2">
    <location>
        <begin position="1728"/>
        <end position="1739"/>
    </location>
</feature>
<dbReference type="PROSITE" id="PS50238">
    <property type="entry name" value="RHOGAP"/>
    <property type="match status" value="1"/>
</dbReference>
<evidence type="ECO:0000313" key="7">
    <source>
        <dbReference type="Proteomes" id="UP000838412"/>
    </source>
</evidence>
<dbReference type="OrthoDB" id="6281275at2759"/>
<feature type="region of interest" description="Disordered" evidence="2">
    <location>
        <begin position="358"/>
        <end position="414"/>
    </location>
</feature>
<feature type="compositionally biased region" description="Polar residues" evidence="2">
    <location>
        <begin position="1552"/>
        <end position="1561"/>
    </location>
</feature>
<dbReference type="SUPFAM" id="SSF50156">
    <property type="entry name" value="PDZ domain-like"/>
    <property type="match status" value="1"/>
</dbReference>
<dbReference type="InterPro" id="IPR001849">
    <property type="entry name" value="PH_domain"/>
</dbReference>
<dbReference type="PRINTS" id="PR00683">
    <property type="entry name" value="SPECTRINPH"/>
</dbReference>
<organism evidence="6 7">
    <name type="scientific">Branchiostoma lanceolatum</name>
    <name type="common">Common lancelet</name>
    <name type="synonym">Amphioxus lanceolatum</name>
    <dbReference type="NCBI Taxonomy" id="7740"/>
    <lineage>
        <taxon>Eukaryota</taxon>
        <taxon>Metazoa</taxon>
        <taxon>Chordata</taxon>
        <taxon>Cephalochordata</taxon>
        <taxon>Leptocardii</taxon>
        <taxon>Amphioxiformes</taxon>
        <taxon>Branchiostomatidae</taxon>
        <taxon>Branchiostoma</taxon>
    </lineage>
</organism>
<accession>A0A8J9YM37</accession>
<dbReference type="InterPro" id="IPR001478">
    <property type="entry name" value="PDZ"/>
</dbReference>
<dbReference type="CDD" id="cd01253">
    <property type="entry name" value="PH_ARHGAP21-like"/>
    <property type="match status" value="1"/>
</dbReference>
<keyword evidence="7" id="KW-1185">Reference proteome</keyword>
<dbReference type="PANTHER" id="PTHR23175">
    <property type="entry name" value="PDZ DOMAIN-CONTAINING PROTEIN"/>
    <property type="match status" value="1"/>
</dbReference>
<dbReference type="GO" id="GO:0005096">
    <property type="term" value="F:GTPase activator activity"/>
    <property type="evidence" value="ECO:0007669"/>
    <property type="project" value="UniProtKB-KW"/>
</dbReference>
<dbReference type="Pfam" id="PF00620">
    <property type="entry name" value="RhoGAP"/>
    <property type="match status" value="1"/>
</dbReference>
<evidence type="ECO:0000313" key="6">
    <source>
        <dbReference type="EMBL" id="CAH1239084.1"/>
    </source>
</evidence>
<dbReference type="InterPro" id="IPR008936">
    <property type="entry name" value="Rho_GTPase_activation_prot"/>
</dbReference>
<dbReference type="GO" id="GO:0007165">
    <property type="term" value="P:signal transduction"/>
    <property type="evidence" value="ECO:0007669"/>
    <property type="project" value="InterPro"/>
</dbReference>
<dbReference type="Gene3D" id="2.30.42.10">
    <property type="match status" value="1"/>
</dbReference>
<feature type="compositionally biased region" description="Basic and acidic residues" evidence="2">
    <location>
        <begin position="380"/>
        <end position="414"/>
    </location>
</feature>
<dbReference type="InterPro" id="IPR011993">
    <property type="entry name" value="PH-like_dom_sf"/>
</dbReference>
<protein>
    <submittedName>
        <fullName evidence="6">ARHGAP21 protein</fullName>
    </submittedName>
</protein>
<feature type="region of interest" description="Disordered" evidence="2">
    <location>
        <begin position="210"/>
        <end position="241"/>
    </location>
</feature>
<keyword evidence="1" id="KW-0343">GTPase activation</keyword>
<proteinExistence type="predicted"/>
<dbReference type="EMBL" id="OV696695">
    <property type="protein sequence ID" value="CAH1239084.1"/>
    <property type="molecule type" value="Genomic_DNA"/>
</dbReference>
<feature type="compositionally biased region" description="Polar residues" evidence="2">
    <location>
        <begin position="1308"/>
        <end position="1328"/>
    </location>
</feature>
<dbReference type="SMART" id="SM00228">
    <property type="entry name" value="PDZ"/>
    <property type="match status" value="1"/>
</dbReference>
<dbReference type="SMART" id="SM00324">
    <property type="entry name" value="RhoGAP"/>
    <property type="match status" value="1"/>
</dbReference>
<feature type="compositionally biased region" description="Polar residues" evidence="2">
    <location>
        <begin position="306"/>
        <end position="329"/>
    </location>
</feature>
<feature type="compositionally biased region" description="Basic and acidic residues" evidence="2">
    <location>
        <begin position="330"/>
        <end position="345"/>
    </location>
</feature>
<dbReference type="Gene3D" id="1.10.555.10">
    <property type="entry name" value="Rho GTPase activation protein"/>
    <property type="match status" value="1"/>
</dbReference>
<dbReference type="Pfam" id="PF00595">
    <property type="entry name" value="PDZ"/>
    <property type="match status" value="1"/>
</dbReference>
<feature type="compositionally biased region" description="Basic and acidic residues" evidence="2">
    <location>
        <begin position="1330"/>
        <end position="1342"/>
    </location>
</feature>
<feature type="domain" description="PDZ" evidence="4">
    <location>
        <begin position="95"/>
        <end position="152"/>
    </location>
</feature>
<reference evidence="6" key="1">
    <citation type="submission" date="2022-01" db="EMBL/GenBank/DDBJ databases">
        <authorList>
            <person name="Braso-Vives M."/>
        </authorList>
    </citation>
    <scope>NUCLEOTIDE SEQUENCE</scope>
</reference>
<dbReference type="PROSITE" id="PS50106">
    <property type="entry name" value="PDZ"/>
    <property type="match status" value="1"/>
</dbReference>
<feature type="region of interest" description="Disordered" evidence="2">
    <location>
        <begin position="1713"/>
        <end position="1749"/>
    </location>
</feature>
<feature type="region of interest" description="Disordered" evidence="2">
    <location>
        <begin position="306"/>
        <end position="345"/>
    </location>
</feature>
<evidence type="ECO:0000259" key="5">
    <source>
        <dbReference type="PROSITE" id="PS50238"/>
    </source>
</evidence>
<dbReference type="InterPro" id="IPR036034">
    <property type="entry name" value="PDZ_sf"/>
</dbReference>
<dbReference type="FunFam" id="1.10.555.10:FF:000058">
    <property type="entry name" value="GTPase-activating protein pac-1"/>
    <property type="match status" value="1"/>
</dbReference>
<sequence>MAGTRQHTGRTESGTKTISLDDPASWPGPRTVNLKRCGDGFGFTLRHFIVYPPDSAVQEHLQFEAVGGAPHADTEGGIRKKKSGKISNLEPMDTIFVKHVKEGGPAQQAGLNTGDRIVSVNGESVTGKTYSQVIALIQQSKENLQLLVVPKDEDVLQLAYQNSAYSGFRDPYRGSAAEIPSPPSLDIQSNKSLARMQSASYASLRQQSKSASSELAESTGSLSSVRSRESGGSSNSVDVAGNDARFKGSKVEISRRGSESALGKMVERFERIGGEGQGCSPQQRRGPLSQKVRFRIQDGSTVIDTTVGHTAANETDTASSKSVSMSTQTDTKKQEAGGSTPREESFVNELRWAHRSSMHLKADHARSSSEPVADLSSSRDSPHLRHLGEFRRGSSPHGDKQSVGHPLRRIDEGRLVYGSKESVSSVRSDPTAGIRVTTERGETGGKTIHIKIPKSQSLDVQAGYTPETSRKGTTVDVESRSAAKRIPVSSTTVAARTAQFETRVQKTTPTTQRHSTEWEAKRYPLQVRKDSDQSSSSAKMFVPETSDMTGIHYATRVRVTSDGEIASIPSPAMEKTSSKEDFSGKKTSLVRKESYIHAVEAGSARATGGGANLKKTLTVNVRKSSSGGVTTVTSSSTAIPMEMASKLSSGTHAQANISSSAISAADHADHSAPACNTGTDHTVVVLREKNVNTGAEGVRSTRRSSYLMATSPEADQLTSEDDVFSDKEQYHTPQRMPSIRKLKSFFGENTPKIQEATEESLAVRRSSESATMSVISTDVIKEGWLNYRQSVNEKGKRVSGAKWKEAWAVLKGNMLYVCKERRAGPMTVAIGDEHPISIKGSIPDIAYDYTKRKNVFRLLTHSTVNCVEYLFQAENHDDMLSWISAIQNNSGQDDEEAVGSRELILKRHTQYGDLLNPQATGRAAPSPTIQLRGLTRRPKGSQPSPSTFRKAIKGPEDYVGSVKTKQNWKEWFRKLGPKTSSSPEPIGMFCVHLEECTPSGSNEYVPLIVELCCTIVEAKGLEVIGIYRIPGNSSGVAHLQEELNKGIENINLDDEKWGDTNIISSLLKSFFRKLPDPLVTNSMYGRFIEANRHKDSRKRLWALRELVHALPDHHFETLKFLVLHLKKVSSKSYINKMEVRNLAIVFGPTLVRTTQDNMAIMIQDMSDQCRIVESIIRHSEWFFDPDVEGKPIPVDPTDIDPVTSITQLLNGGGGGRVEEVEVRPSAIGDSTSDNTADPVKKISSDYISQDVNIQEIVRAIIGAAVVKQQQALREEQQQQLQHSYSDDEEGFSKDYFTRGIRLRRSFQPRKSSSSEHINLNMQDSQVKVSPTEELKTPSRHNSESSLDMISKVTEQLDRSANASSLSSRKMHYYAVSKHQPYSPDLTRDTSSPAHWKDSVVTRRPLTGRSTSRATFSLSQHYYSRYDLETRARQMKENYKRHKVIPDKEYIERQHRQAIKDLENEEGGKEVVNDILSRSAQQRQIVIKLSDVTKEIAELSQKQDELDDGVEKSLSRIPARLDGNHPKADVASVTSDYSTTSSSNFATLESKRSTSSSFADTLNTREEKRQRSNNTSDSLSHQDSDLDSNLELDFAGNFDDHLKKLLDPDYDFPSLKKDSDPSTCMQHVKTQVPNKLYDRTDGRTTSLPQQHHEHRRGNVEVSVRRSSRQNTVISHSRTTSSSKGLIECQGNIADPPTKSEQEMIARNAEEARRYRKKLKSKETEDIKGGRQRKSVRRRHTLGGGKDFPEYRSLNSLLSADSKRDNEKKVSALERLKPQCASRELSLQGWIERERLRNSTPNLTLDSLSGGRNLEVVDIDFEGRSRRISSPDLSDLKNRKFTFKSSKDPHPQKLTKHVAKFYDIESYL</sequence>
<feature type="compositionally biased region" description="Low complexity" evidence="2">
    <location>
        <begin position="217"/>
        <end position="237"/>
    </location>
</feature>
<name>A0A8J9YM37_BRALA</name>
<dbReference type="SMART" id="SM00233">
    <property type="entry name" value="PH"/>
    <property type="match status" value="1"/>
</dbReference>
<dbReference type="Pfam" id="PF00169">
    <property type="entry name" value="PH"/>
    <property type="match status" value="1"/>
</dbReference>
<dbReference type="PROSITE" id="PS50003">
    <property type="entry name" value="PH_DOMAIN"/>
    <property type="match status" value="1"/>
</dbReference>
<feature type="compositionally biased region" description="Polar residues" evidence="2">
    <location>
        <begin position="1667"/>
        <end position="1682"/>
    </location>
</feature>
<feature type="region of interest" description="Disordered" evidence="2">
    <location>
        <begin position="917"/>
        <end position="952"/>
    </location>
</feature>
<evidence type="ECO:0000259" key="3">
    <source>
        <dbReference type="PROSITE" id="PS50003"/>
    </source>
</evidence>
<dbReference type="GO" id="GO:0005543">
    <property type="term" value="F:phospholipid binding"/>
    <property type="evidence" value="ECO:0007669"/>
    <property type="project" value="InterPro"/>
</dbReference>
<dbReference type="Proteomes" id="UP000838412">
    <property type="component" value="Chromosome 10"/>
</dbReference>
<feature type="domain" description="Rho-GAP" evidence="5">
    <location>
        <begin position="991"/>
        <end position="1183"/>
    </location>
</feature>
<evidence type="ECO:0000256" key="1">
    <source>
        <dbReference type="ARBA" id="ARBA00022468"/>
    </source>
</evidence>
<evidence type="ECO:0000256" key="2">
    <source>
        <dbReference type="SAM" id="MobiDB-lite"/>
    </source>
</evidence>
<feature type="region of interest" description="Disordered" evidence="2">
    <location>
        <begin position="1"/>
        <end position="28"/>
    </location>
</feature>
<evidence type="ECO:0000259" key="4">
    <source>
        <dbReference type="PROSITE" id="PS50106"/>
    </source>
</evidence>
<feature type="region of interest" description="Disordered" evidence="2">
    <location>
        <begin position="1516"/>
        <end position="1584"/>
    </location>
</feature>
<dbReference type="SUPFAM" id="SSF48350">
    <property type="entry name" value="GTPase activation domain, GAP"/>
    <property type="match status" value="1"/>
</dbReference>
<feature type="region of interest" description="Disordered" evidence="2">
    <location>
        <begin position="1643"/>
        <end position="1682"/>
    </location>
</feature>
<dbReference type="InterPro" id="IPR000198">
    <property type="entry name" value="RhoGAP_dom"/>
</dbReference>
<feature type="region of interest" description="Disordered" evidence="2">
    <location>
        <begin position="1306"/>
        <end position="1346"/>
    </location>
</feature>
<gene>
    <name evidence="6" type="primary">ARHGAP21</name>
    <name evidence="6" type="ORF">BLAG_LOCUS3465</name>
</gene>
<feature type="domain" description="PH" evidence="3">
    <location>
        <begin position="778"/>
        <end position="891"/>
    </location>
</feature>
<dbReference type="SUPFAM" id="SSF50729">
    <property type="entry name" value="PH domain-like"/>
    <property type="match status" value="1"/>
</dbReference>
<dbReference type="PANTHER" id="PTHR23175:SF23">
    <property type="entry name" value="PDZ DOMAIN-CONTAINING PROTEIN"/>
    <property type="match status" value="1"/>
</dbReference>